<dbReference type="Pfam" id="PF00589">
    <property type="entry name" value="Phage_integrase"/>
    <property type="match status" value="1"/>
</dbReference>
<keyword evidence="9" id="KW-1185">Reference proteome</keyword>
<dbReference type="Gene3D" id="1.10.443.10">
    <property type="entry name" value="Intergrase catalytic core"/>
    <property type="match status" value="1"/>
</dbReference>
<protein>
    <submittedName>
        <fullName evidence="8">DUF4102 domain-containing protein</fullName>
    </submittedName>
</protein>
<dbReference type="PROSITE" id="PS51900">
    <property type="entry name" value="CB"/>
    <property type="match status" value="1"/>
</dbReference>
<name>A0A844H8F0_9RHOB</name>
<accession>A0A844H8F0</accession>
<dbReference type="InterPro" id="IPR050808">
    <property type="entry name" value="Phage_Integrase"/>
</dbReference>
<dbReference type="InterPro" id="IPR025166">
    <property type="entry name" value="Integrase_DNA_bind_dom"/>
</dbReference>
<dbReference type="PROSITE" id="PS51898">
    <property type="entry name" value="TYR_RECOMBINASE"/>
    <property type="match status" value="1"/>
</dbReference>
<evidence type="ECO:0000259" key="6">
    <source>
        <dbReference type="PROSITE" id="PS51898"/>
    </source>
</evidence>
<dbReference type="Gene3D" id="3.30.160.390">
    <property type="entry name" value="Integrase, DNA-binding domain"/>
    <property type="match status" value="1"/>
</dbReference>
<dbReference type="RefSeq" id="WP_155064236.1">
    <property type="nucleotide sequence ID" value="NZ_WMIF01000009.1"/>
</dbReference>
<evidence type="ECO:0000256" key="1">
    <source>
        <dbReference type="ARBA" id="ARBA00008857"/>
    </source>
</evidence>
<dbReference type="InterPro" id="IPR013762">
    <property type="entry name" value="Integrase-like_cat_sf"/>
</dbReference>
<dbReference type="Pfam" id="PF13356">
    <property type="entry name" value="Arm-DNA-bind_3"/>
    <property type="match status" value="1"/>
</dbReference>
<dbReference type="InterPro" id="IPR011010">
    <property type="entry name" value="DNA_brk_join_enz"/>
</dbReference>
<dbReference type="SUPFAM" id="SSF56349">
    <property type="entry name" value="DNA breaking-rejoining enzymes"/>
    <property type="match status" value="1"/>
</dbReference>
<dbReference type="InterPro" id="IPR044068">
    <property type="entry name" value="CB"/>
</dbReference>
<evidence type="ECO:0000256" key="5">
    <source>
        <dbReference type="PROSITE-ProRule" id="PRU01248"/>
    </source>
</evidence>
<dbReference type="Proteomes" id="UP000442533">
    <property type="component" value="Unassembled WGS sequence"/>
</dbReference>
<reference evidence="8 9" key="1">
    <citation type="submission" date="2019-11" db="EMBL/GenBank/DDBJ databases">
        <authorList>
            <person name="Dong K."/>
        </authorList>
    </citation>
    <scope>NUCLEOTIDE SEQUENCE [LARGE SCALE GENOMIC DNA]</scope>
    <source>
        <strain evidence="8 9">JCM 17370</strain>
    </source>
</reference>
<evidence type="ECO:0000256" key="4">
    <source>
        <dbReference type="ARBA" id="ARBA00023172"/>
    </source>
</evidence>
<feature type="domain" description="Tyr recombinase" evidence="6">
    <location>
        <begin position="212"/>
        <end position="381"/>
    </location>
</feature>
<evidence type="ECO:0000259" key="7">
    <source>
        <dbReference type="PROSITE" id="PS51900"/>
    </source>
</evidence>
<organism evidence="8 9">
    <name type="scientific">Paracoccus limosus</name>
    <dbReference type="NCBI Taxonomy" id="913252"/>
    <lineage>
        <taxon>Bacteria</taxon>
        <taxon>Pseudomonadati</taxon>
        <taxon>Pseudomonadota</taxon>
        <taxon>Alphaproteobacteria</taxon>
        <taxon>Rhodobacterales</taxon>
        <taxon>Paracoccaceae</taxon>
        <taxon>Paracoccus</taxon>
    </lineage>
</organism>
<evidence type="ECO:0000313" key="9">
    <source>
        <dbReference type="Proteomes" id="UP000442533"/>
    </source>
</evidence>
<dbReference type="AlphaFoldDB" id="A0A844H8F0"/>
<dbReference type="PANTHER" id="PTHR30629">
    <property type="entry name" value="PROPHAGE INTEGRASE"/>
    <property type="match status" value="1"/>
</dbReference>
<dbReference type="GO" id="GO:0003677">
    <property type="term" value="F:DNA binding"/>
    <property type="evidence" value="ECO:0007669"/>
    <property type="project" value="UniProtKB-UniRule"/>
</dbReference>
<keyword evidence="3 5" id="KW-0238">DNA-binding</keyword>
<keyword evidence="4" id="KW-0233">DNA recombination</keyword>
<dbReference type="CDD" id="cd00796">
    <property type="entry name" value="INT_Rci_Hp1_C"/>
    <property type="match status" value="1"/>
</dbReference>
<dbReference type="InterPro" id="IPR010998">
    <property type="entry name" value="Integrase_recombinase_N"/>
</dbReference>
<dbReference type="OrthoDB" id="6388170at2"/>
<keyword evidence="2" id="KW-0229">DNA integration</keyword>
<comment type="similarity">
    <text evidence="1">Belongs to the 'phage' integrase family.</text>
</comment>
<proteinExistence type="inferred from homology"/>
<evidence type="ECO:0000256" key="3">
    <source>
        <dbReference type="ARBA" id="ARBA00023125"/>
    </source>
</evidence>
<dbReference type="InterPro" id="IPR038488">
    <property type="entry name" value="Integrase_DNA-bd_sf"/>
</dbReference>
<dbReference type="EMBL" id="WMIF01000009">
    <property type="protein sequence ID" value="MTH34678.1"/>
    <property type="molecule type" value="Genomic_DNA"/>
</dbReference>
<feature type="domain" description="Core-binding (CB)" evidence="7">
    <location>
        <begin position="97"/>
        <end position="192"/>
    </location>
</feature>
<dbReference type="GO" id="GO:0006310">
    <property type="term" value="P:DNA recombination"/>
    <property type="evidence" value="ECO:0007669"/>
    <property type="project" value="UniProtKB-KW"/>
</dbReference>
<comment type="caution">
    <text evidence="8">The sequence shown here is derived from an EMBL/GenBank/DDBJ whole genome shotgun (WGS) entry which is preliminary data.</text>
</comment>
<dbReference type="Gene3D" id="1.10.150.130">
    <property type="match status" value="1"/>
</dbReference>
<evidence type="ECO:0000256" key="2">
    <source>
        <dbReference type="ARBA" id="ARBA00022908"/>
    </source>
</evidence>
<dbReference type="InterPro" id="IPR004107">
    <property type="entry name" value="Integrase_SAM-like_N"/>
</dbReference>
<dbReference type="PANTHER" id="PTHR30629:SF2">
    <property type="entry name" value="PROPHAGE INTEGRASE INTS-RELATED"/>
    <property type="match status" value="1"/>
</dbReference>
<dbReference type="InterPro" id="IPR002104">
    <property type="entry name" value="Integrase_catalytic"/>
</dbReference>
<dbReference type="Pfam" id="PF14659">
    <property type="entry name" value="Phage_int_SAM_3"/>
    <property type="match status" value="1"/>
</dbReference>
<sequence length="404" mass="43380">MPKITKTAVDGMEVLPGQETYLWDSALAGFGVRVTKSGSKSYVLKYRTRTGLSRKMVLGRVGTLTADEARRQAIKTLGEIATGGDPSADRKAERQRMTVAELADLYVEAMQDRWKTNTYKTNTSQIETHIKPLIGKLPAPDLSYADVERMRRTIARGRTANKPRGRGGATVGGKGAATRSVVVLGGILNHGMRLDLVSRNVAEKVIKDPIGKRTRFLSFAELTRLGEVLGDSPGEPWAGLQAIRFLLLTGFRRNEALRLRGNDCHPEQGYIALPDTKTGAQLRSVGAIAFEGLTLHNEIWVFPGCRGEGHFVGLPKCLGRVCAEAGIPGISAHTLRHTFAATAATLGYSELTIAGLLGHSAGSVTARYAHVADIALKSAANRTANAVAAALEGRDPMTIEGSQQ</sequence>
<dbReference type="GO" id="GO:0015074">
    <property type="term" value="P:DNA integration"/>
    <property type="evidence" value="ECO:0007669"/>
    <property type="project" value="UniProtKB-KW"/>
</dbReference>
<gene>
    <name evidence="8" type="ORF">GL279_08705</name>
</gene>
<evidence type="ECO:0000313" key="8">
    <source>
        <dbReference type="EMBL" id="MTH34678.1"/>
    </source>
</evidence>